<dbReference type="InterPro" id="IPR036960">
    <property type="entry name" value="T-box_sf"/>
</dbReference>
<evidence type="ECO:0000256" key="6">
    <source>
        <dbReference type="ARBA" id="ARBA00023242"/>
    </source>
</evidence>
<feature type="region of interest" description="Disordered" evidence="9">
    <location>
        <begin position="379"/>
        <end position="415"/>
    </location>
</feature>
<dbReference type="GO" id="GO:0001708">
    <property type="term" value="P:cell fate specification"/>
    <property type="evidence" value="ECO:0007669"/>
    <property type="project" value="TreeGrafter"/>
</dbReference>
<keyword evidence="6 8" id="KW-0539">Nucleus</keyword>
<dbReference type="Proteomes" id="UP001178461">
    <property type="component" value="Chromosome 13"/>
</dbReference>
<dbReference type="GO" id="GO:0000785">
    <property type="term" value="C:chromatin"/>
    <property type="evidence" value="ECO:0007669"/>
    <property type="project" value="TreeGrafter"/>
</dbReference>
<evidence type="ECO:0000256" key="8">
    <source>
        <dbReference type="PROSITE-ProRule" id="PRU00201"/>
    </source>
</evidence>
<dbReference type="GO" id="GO:0000978">
    <property type="term" value="F:RNA polymerase II cis-regulatory region sequence-specific DNA binding"/>
    <property type="evidence" value="ECO:0007669"/>
    <property type="project" value="InterPro"/>
</dbReference>
<reference evidence="11" key="1">
    <citation type="submission" date="2022-12" db="EMBL/GenBank/DDBJ databases">
        <authorList>
            <person name="Alioto T."/>
            <person name="Alioto T."/>
            <person name="Gomez Garrido J."/>
        </authorList>
    </citation>
    <scope>NUCLEOTIDE SEQUENCE</scope>
</reference>
<keyword evidence="4 8" id="KW-0238">DNA-binding</keyword>
<dbReference type="PROSITE" id="PS01283">
    <property type="entry name" value="TBOX_1"/>
    <property type="match status" value="1"/>
</dbReference>
<dbReference type="SMART" id="SM00425">
    <property type="entry name" value="TBOX"/>
    <property type="match status" value="1"/>
</dbReference>
<evidence type="ECO:0000256" key="1">
    <source>
        <dbReference type="ARBA" id="ARBA00004123"/>
    </source>
</evidence>
<organism evidence="11 12">
    <name type="scientific">Podarcis lilfordi</name>
    <name type="common">Lilford's wall lizard</name>
    <dbReference type="NCBI Taxonomy" id="74358"/>
    <lineage>
        <taxon>Eukaryota</taxon>
        <taxon>Metazoa</taxon>
        <taxon>Chordata</taxon>
        <taxon>Craniata</taxon>
        <taxon>Vertebrata</taxon>
        <taxon>Euteleostomi</taxon>
        <taxon>Lepidosauria</taxon>
        <taxon>Squamata</taxon>
        <taxon>Bifurcata</taxon>
        <taxon>Unidentata</taxon>
        <taxon>Episquamata</taxon>
        <taxon>Laterata</taxon>
        <taxon>Lacertibaenia</taxon>
        <taxon>Lacertidae</taxon>
        <taxon>Podarcis</taxon>
    </lineage>
</organism>
<proteinExistence type="predicted"/>
<comment type="caution">
    <text evidence="8">Lacks conserved residue(s) required for the propagation of feature annotation.</text>
</comment>
<keyword evidence="3" id="KW-0805">Transcription regulation</keyword>
<dbReference type="InterPro" id="IPR008967">
    <property type="entry name" value="p53-like_TF_DNA-bd_sf"/>
</dbReference>
<evidence type="ECO:0000256" key="3">
    <source>
        <dbReference type="ARBA" id="ARBA00023015"/>
    </source>
</evidence>
<dbReference type="Pfam" id="PF00907">
    <property type="entry name" value="T-box"/>
    <property type="match status" value="1"/>
</dbReference>
<dbReference type="GO" id="GO:0045893">
    <property type="term" value="P:positive regulation of DNA-templated transcription"/>
    <property type="evidence" value="ECO:0007669"/>
    <property type="project" value="InterPro"/>
</dbReference>
<keyword evidence="5" id="KW-0804">Transcription</keyword>
<keyword evidence="12" id="KW-1185">Reference proteome</keyword>
<evidence type="ECO:0000259" key="10">
    <source>
        <dbReference type="PROSITE" id="PS50252"/>
    </source>
</evidence>
<dbReference type="PANTHER" id="PTHR11267:SF100">
    <property type="entry name" value="T-BOX TRANSCRIPTION FACTOR TBX6"/>
    <property type="match status" value="1"/>
</dbReference>
<keyword evidence="2" id="KW-0217">Developmental protein</keyword>
<feature type="domain" description="T-box" evidence="10">
    <location>
        <begin position="116"/>
        <end position="293"/>
    </location>
</feature>
<feature type="compositionally biased region" description="Low complexity" evidence="9">
    <location>
        <begin position="89"/>
        <end position="98"/>
    </location>
</feature>
<dbReference type="InterPro" id="IPR018186">
    <property type="entry name" value="TF_T-box_CS"/>
</dbReference>
<dbReference type="AlphaFoldDB" id="A0AA35L7W2"/>
<dbReference type="Gene3D" id="2.60.40.820">
    <property type="entry name" value="Transcription factor, T-box"/>
    <property type="match status" value="1"/>
</dbReference>
<dbReference type="GO" id="GO:0009653">
    <property type="term" value="P:anatomical structure morphogenesis"/>
    <property type="evidence" value="ECO:0007669"/>
    <property type="project" value="UniProtKB-ARBA"/>
</dbReference>
<dbReference type="GO" id="GO:0000981">
    <property type="term" value="F:DNA-binding transcription factor activity, RNA polymerase II-specific"/>
    <property type="evidence" value="ECO:0007669"/>
    <property type="project" value="TreeGrafter"/>
</dbReference>
<evidence type="ECO:0000313" key="11">
    <source>
        <dbReference type="EMBL" id="CAI5790908.1"/>
    </source>
</evidence>
<dbReference type="PANTHER" id="PTHR11267">
    <property type="entry name" value="T-BOX PROTEIN-RELATED"/>
    <property type="match status" value="1"/>
</dbReference>
<evidence type="ECO:0000256" key="7">
    <source>
        <dbReference type="ARBA" id="ARBA00039527"/>
    </source>
</evidence>
<evidence type="ECO:0000256" key="9">
    <source>
        <dbReference type="SAM" id="MobiDB-lite"/>
    </source>
</evidence>
<protein>
    <recommendedName>
        <fullName evidence="7">T-box transcription factor TBX6</fullName>
    </recommendedName>
</protein>
<name>A0AA35L7W2_9SAUR</name>
<feature type="region of interest" description="Disordered" evidence="9">
    <location>
        <begin position="312"/>
        <end position="354"/>
    </location>
</feature>
<dbReference type="EMBL" id="OX395138">
    <property type="protein sequence ID" value="CAI5790908.1"/>
    <property type="molecule type" value="Genomic_DNA"/>
</dbReference>
<evidence type="ECO:0000256" key="2">
    <source>
        <dbReference type="ARBA" id="ARBA00022473"/>
    </source>
</evidence>
<dbReference type="PRINTS" id="PR00937">
    <property type="entry name" value="TBOX"/>
</dbReference>
<dbReference type="PROSITE" id="PS50252">
    <property type="entry name" value="TBOX_3"/>
    <property type="match status" value="1"/>
</dbReference>
<gene>
    <name evidence="11" type="ORF">PODLI_1B019814</name>
</gene>
<evidence type="ECO:0000256" key="4">
    <source>
        <dbReference type="ARBA" id="ARBA00023125"/>
    </source>
</evidence>
<dbReference type="InterPro" id="IPR001699">
    <property type="entry name" value="TF_T-box"/>
</dbReference>
<sequence>MSFQRTKRTQKSWLQGFLQHPMYHPTEMFSQYGGSYPLRPPPPPGAGYPQGQAPQYEAFRYPDLDAAPKLDSFFPGLEPPGRLLPSAPGLPYGSGQPLPSGPPPTTRLPPGVRMSLENGELWKRFSGIGTEMIITKAGRRMFPQLKVSVTGLDPEAKYLLLVDVVPVGSSRYKWHGKRWDASGKAELPPPDRVYIHPDSPASGAHWMRQPVSFHRLKLTNNTLDPHGHLIVHSMHRYQPRIHVVGAGGRRGAGSGCASFTFPETQFLTVTAYQNPQITQMKIESNPFAKGFRENGMNSKREREARIKRKMKANECEANMGENESKKGPCDSTLTEETPLEQQPPPALPHPSCSFYPTAGINPSGAEAYVQHPAAFHGLRRAPSPYGSPSQEMAAPPSSPTTKSPPEQSDFRPMLPASWNGLDIIPFLGGAEPPDTSSFPPFKFSFAPYPPPPRVYGPPSGYPGSQPPML</sequence>
<dbReference type="SUPFAM" id="SSF49417">
    <property type="entry name" value="p53-like transcription factors"/>
    <property type="match status" value="1"/>
</dbReference>
<dbReference type="InterPro" id="IPR046360">
    <property type="entry name" value="T-box_DNA-bd"/>
</dbReference>
<feature type="region of interest" description="Disordered" evidence="9">
    <location>
        <begin position="84"/>
        <end position="108"/>
    </location>
</feature>
<evidence type="ECO:0000256" key="5">
    <source>
        <dbReference type="ARBA" id="ARBA00023163"/>
    </source>
</evidence>
<dbReference type="PROSITE" id="PS01264">
    <property type="entry name" value="TBOX_2"/>
    <property type="match status" value="1"/>
</dbReference>
<dbReference type="FunFam" id="2.60.40.820:FF:000007">
    <property type="entry name" value="T-box transcription factor"/>
    <property type="match status" value="1"/>
</dbReference>
<dbReference type="GO" id="GO:0005634">
    <property type="term" value="C:nucleus"/>
    <property type="evidence" value="ECO:0007669"/>
    <property type="project" value="UniProtKB-SubCell"/>
</dbReference>
<accession>A0AA35L7W2</accession>
<comment type="subcellular location">
    <subcellularLocation>
        <location evidence="1 8">Nucleus</location>
    </subcellularLocation>
</comment>
<evidence type="ECO:0000313" key="12">
    <source>
        <dbReference type="Proteomes" id="UP001178461"/>
    </source>
</evidence>